<feature type="domain" description="Fibrinogen C-terminal" evidence="1">
    <location>
        <begin position="1"/>
        <end position="117"/>
    </location>
</feature>
<dbReference type="InterPro" id="IPR002181">
    <property type="entry name" value="Fibrinogen_a/b/g_C_dom"/>
</dbReference>
<comment type="caution">
    <text evidence="2">The sequence shown here is derived from an EMBL/GenBank/DDBJ whole genome shotgun (WGS) entry which is preliminary data.</text>
</comment>
<reference evidence="2" key="1">
    <citation type="journal article" date="2021" name="Mol. Ecol. Resour.">
        <title>Phylogenomic analyses of the genus Drosophila reveals genomic signals of climate adaptation.</title>
        <authorList>
            <person name="Li F."/>
            <person name="Rane R.V."/>
            <person name="Luria V."/>
            <person name="Xiong Z."/>
            <person name="Chen J."/>
            <person name="Li Z."/>
            <person name="Catullo R.A."/>
            <person name="Griffin P.C."/>
            <person name="Schiffer M."/>
            <person name="Pearce S."/>
            <person name="Lee S.F."/>
            <person name="McElroy K."/>
            <person name="Stocker A."/>
            <person name="Shirriffs J."/>
            <person name="Cockerell F."/>
            <person name="Coppin C."/>
            <person name="Sgro C.M."/>
            <person name="Karger A."/>
            <person name="Cain J.W."/>
            <person name="Weber J.A."/>
            <person name="Santpere G."/>
            <person name="Kirschner M.W."/>
            <person name="Hoffmann A.A."/>
            <person name="Oakeshott J.G."/>
            <person name="Zhang G."/>
        </authorList>
    </citation>
    <scope>NUCLEOTIDE SEQUENCE</scope>
    <source>
        <strain evidence="2">BGI-SZ-2011g</strain>
    </source>
</reference>
<gene>
    <name evidence="2" type="ORF">KR093_010672</name>
</gene>
<dbReference type="SMART" id="SM00186">
    <property type="entry name" value="FBG"/>
    <property type="match status" value="1"/>
</dbReference>
<accession>A0AAD4PLK8</accession>
<protein>
    <recommendedName>
        <fullName evidence="1">Fibrinogen C-terminal domain-containing protein</fullName>
    </recommendedName>
</protein>
<dbReference type="Gene3D" id="3.90.215.10">
    <property type="entry name" value="Gamma Fibrinogen, chain A, domain 1"/>
    <property type="match status" value="1"/>
</dbReference>
<dbReference type="InterPro" id="IPR014716">
    <property type="entry name" value="Fibrinogen_a/b/g_C_1"/>
</dbReference>
<dbReference type="InterPro" id="IPR036056">
    <property type="entry name" value="Fibrinogen-like_C"/>
</dbReference>
<sequence>AGPGWIVIQQRIDGDEDFNRGWVSYSKGFGSFDDDFFLGLEKIHRLTSSQRYELYVHMVAANGTTMYAQYDDFKVSDQEHGYALSLGKHNGDVRDSLRDGEDMKFSTFDRDNDSDST</sequence>
<dbReference type="Pfam" id="PF00147">
    <property type="entry name" value="Fibrinogen_C"/>
    <property type="match status" value="1"/>
</dbReference>
<evidence type="ECO:0000313" key="3">
    <source>
        <dbReference type="Proteomes" id="UP001200034"/>
    </source>
</evidence>
<evidence type="ECO:0000313" key="2">
    <source>
        <dbReference type="EMBL" id="KAH8372229.1"/>
    </source>
</evidence>
<dbReference type="AlphaFoldDB" id="A0AAD4PLK8"/>
<dbReference type="PROSITE" id="PS51406">
    <property type="entry name" value="FIBRINOGEN_C_2"/>
    <property type="match status" value="1"/>
</dbReference>
<proteinExistence type="predicted"/>
<evidence type="ECO:0000259" key="1">
    <source>
        <dbReference type="PROSITE" id="PS51406"/>
    </source>
</evidence>
<name>A0AAD4PLK8_9MUSC</name>
<dbReference type="GO" id="GO:0005615">
    <property type="term" value="C:extracellular space"/>
    <property type="evidence" value="ECO:0007669"/>
    <property type="project" value="TreeGrafter"/>
</dbReference>
<dbReference type="InterPro" id="IPR050373">
    <property type="entry name" value="Fibrinogen_C-term_domain"/>
</dbReference>
<feature type="non-terminal residue" evidence="2">
    <location>
        <position position="1"/>
    </location>
</feature>
<dbReference type="EMBL" id="JAJJHW010002585">
    <property type="protein sequence ID" value="KAH8372229.1"/>
    <property type="molecule type" value="Genomic_DNA"/>
</dbReference>
<dbReference type="SUPFAM" id="SSF56496">
    <property type="entry name" value="Fibrinogen C-terminal domain-like"/>
    <property type="match status" value="1"/>
</dbReference>
<dbReference type="PANTHER" id="PTHR19143">
    <property type="entry name" value="FIBRINOGEN/TENASCIN/ANGIOPOEITIN"/>
    <property type="match status" value="1"/>
</dbReference>
<feature type="non-terminal residue" evidence="2">
    <location>
        <position position="117"/>
    </location>
</feature>
<dbReference type="Proteomes" id="UP001200034">
    <property type="component" value="Unassembled WGS sequence"/>
</dbReference>
<keyword evidence="3" id="KW-1185">Reference proteome</keyword>
<organism evidence="2 3">
    <name type="scientific">Drosophila rubida</name>
    <dbReference type="NCBI Taxonomy" id="30044"/>
    <lineage>
        <taxon>Eukaryota</taxon>
        <taxon>Metazoa</taxon>
        <taxon>Ecdysozoa</taxon>
        <taxon>Arthropoda</taxon>
        <taxon>Hexapoda</taxon>
        <taxon>Insecta</taxon>
        <taxon>Pterygota</taxon>
        <taxon>Neoptera</taxon>
        <taxon>Endopterygota</taxon>
        <taxon>Diptera</taxon>
        <taxon>Brachycera</taxon>
        <taxon>Muscomorpha</taxon>
        <taxon>Ephydroidea</taxon>
        <taxon>Drosophilidae</taxon>
        <taxon>Drosophila</taxon>
    </lineage>
</organism>